<keyword evidence="3" id="KW-1185">Reference proteome</keyword>
<organism evidence="2 3">
    <name type="scientific">Candidatus Accumulibacter phosphatis</name>
    <dbReference type="NCBI Taxonomy" id="327160"/>
    <lineage>
        <taxon>Bacteria</taxon>
        <taxon>Pseudomonadati</taxon>
        <taxon>Pseudomonadota</taxon>
        <taxon>Betaproteobacteria</taxon>
        <taxon>Candidatus Accumulibacter</taxon>
    </lineage>
</organism>
<sequence>MTTPAQKLIVQGNLDAGKDPDNGMSHSGQLAIKGNAPQIDFIDTDHNDWAIHVNEGKMYFISQPWDYSAPDYPQLT</sequence>
<evidence type="ECO:0000256" key="1">
    <source>
        <dbReference type="SAM" id="MobiDB-lite"/>
    </source>
</evidence>
<accession>A0A5S4EGN1</accession>
<comment type="caution">
    <text evidence="2">The sequence shown here is derived from an EMBL/GenBank/DDBJ whole genome shotgun (WGS) entry which is preliminary data.</text>
</comment>
<feature type="region of interest" description="Disordered" evidence="1">
    <location>
        <begin position="1"/>
        <end position="26"/>
    </location>
</feature>
<proteinExistence type="predicted"/>
<name>A0A5S4EGN1_9PROT</name>
<evidence type="ECO:0000313" key="3">
    <source>
        <dbReference type="Proteomes" id="UP000306324"/>
    </source>
</evidence>
<evidence type="ECO:0000313" key="2">
    <source>
        <dbReference type="EMBL" id="TMQ74432.1"/>
    </source>
</evidence>
<dbReference type="Proteomes" id="UP000306324">
    <property type="component" value="Unassembled WGS sequence"/>
</dbReference>
<protein>
    <submittedName>
        <fullName evidence="2">Uncharacterized protein</fullName>
    </submittedName>
</protein>
<dbReference type="AlphaFoldDB" id="A0A5S4EGN1"/>
<gene>
    <name evidence="2" type="ORF">ACCUM_1060</name>
</gene>
<reference evidence="2 3" key="1">
    <citation type="submission" date="2019-04" db="EMBL/GenBank/DDBJ databases">
        <title>A novel phosphate-accumulating bacterium identified in bioreactor for phosphate removal from wastewater.</title>
        <authorList>
            <person name="Kotlyarov R.Y."/>
            <person name="Beletsky A.V."/>
            <person name="Kallistova A.Y."/>
            <person name="Dorofeev A.G."/>
            <person name="Nikolaev Y.Y."/>
            <person name="Pimenov N.V."/>
            <person name="Ravin N.V."/>
            <person name="Mardanov A.V."/>
        </authorList>
    </citation>
    <scope>NUCLEOTIDE SEQUENCE [LARGE SCALE GENOMIC DNA]</scope>
    <source>
        <strain evidence="2 3">Bin19</strain>
    </source>
</reference>
<dbReference type="EMBL" id="SWAD01000216">
    <property type="protein sequence ID" value="TMQ74432.1"/>
    <property type="molecule type" value="Genomic_DNA"/>
</dbReference>